<feature type="transmembrane region" description="Helical" evidence="1">
    <location>
        <begin position="47"/>
        <end position="63"/>
    </location>
</feature>
<evidence type="ECO:0000313" key="2">
    <source>
        <dbReference type="EMBL" id="QHT12132.1"/>
    </source>
</evidence>
<keyword evidence="1" id="KW-0472">Membrane</keyword>
<keyword evidence="1" id="KW-1133">Transmembrane helix</keyword>
<dbReference type="AlphaFoldDB" id="A0A6C0D701"/>
<dbReference type="EMBL" id="MN739541">
    <property type="protein sequence ID" value="QHT12132.1"/>
    <property type="molecule type" value="Genomic_DNA"/>
</dbReference>
<keyword evidence="1" id="KW-0812">Transmembrane</keyword>
<accession>A0A6C0D701</accession>
<organism evidence="2">
    <name type="scientific">viral metagenome</name>
    <dbReference type="NCBI Taxonomy" id="1070528"/>
    <lineage>
        <taxon>unclassified sequences</taxon>
        <taxon>metagenomes</taxon>
        <taxon>organismal metagenomes</taxon>
    </lineage>
</organism>
<feature type="transmembrane region" description="Helical" evidence="1">
    <location>
        <begin position="13"/>
        <end position="35"/>
    </location>
</feature>
<proteinExistence type="predicted"/>
<evidence type="ECO:0000256" key="1">
    <source>
        <dbReference type="SAM" id="Phobius"/>
    </source>
</evidence>
<protein>
    <submittedName>
        <fullName evidence="2">Uncharacterized protein</fullName>
    </submittedName>
</protein>
<reference evidence="2" key="1">
    <citation type="journal article" date="2020" name="Nature">
        <title>Giant virus diversity and host interactions through global metagenomics.</title>
        <authorList>
            <person name="Schulz F."/>
            <person name="Roux S."/>
            <person name="Paez-Espino D."/>
            <person name="Jungbluth S."/>
            <person name="Walsh D.A."/>
            <person name="Denef V.J."/>
            <person name="McMahon K.D."/>
            <person name="Konstantinidis K.T."/>
            <person name="Eloe-Fadrosh E.A."/>
            <person name="Kyrpides N.C."/>
            <person name="Woyke T."/>
        </authorList>
    </citation>
    <scope>NUCLEOTIDE SEQUENCE</scope>
    <source>
        <strain evidence="2">GVMAG-M-3300023174-129</strain>
    </source>
</reference>
<sequence>MYSLSIDLSSFKLLGYITLIQLWWIAVWGITYIVIEYLSHKSKKRELFIYFILLTVVLVVLSSKPDLIHKF</sequence>
<name>A0A6C0D701_9ZZZZ</name>